<organism evidence="3 4">
    <name type="scientific">Secundilactobacillus malefermentans</name>
    <dbReference type="NCBI Taxonomy" id="176292"/>
    <lineage>
        <taxon>Bacteria</taxon>
        <taxon>Bacillati</taxon>
        <taxon>Bacillota</taxon>
        <taxon>Bacilli</taxon>
        <taxon>Lactobacillales</taxon>
        <taxon>Lactobacillaceae</taxon>
        <taxon>Secundilactobacillus</taxon>
    </lineage>
</organism>
<feature type="transmembrane region" description="Helical" evidence="1">
    <location>
        <begin position="86"/>
        <end position="108"/>
    </location>
</feature>
<feature type="transmembrane region" description="Helical" evidence="1">
    <location>
        <begin position="52"/>
        <end position="74"/>
    </location>
</feature>
<keyword evidence="1" id="KW-1133">Transmembrane helix</keyword>
<protein>
    <recommendedName>
        <fullName evidence="2">DUF1648 domain-containing protein</fullName>
    </recommendedName>
</protein>
<feature type="transmembrane region" description="Helical" evidence="1">
    <location>
        <begin position="114"/>
        <end position="133"/>
    </location>
</feature>
<name>A0A4V3A3S9_9LACO</name>
<dbReference type="InterPro" id="IPR012867">
    <property type="entry name" value="DUF1648"/>
</dbReference>
<accession>A0A4V3A3S9</accession>
<evidence type="ECO:0000313" key="3">
    <source>
        <dbReference type="EMBL" id="TDG76765.1"/>
    </source>
</evidence>
<dbReference type="Proteomes" id="UP000294854">
    <property type="component" value="Unassembled WGS sequence"/>
</dbReference>
<dbReference type="GO" id="GO:0009636">
    <property type="term" value="P:response to toxic substance"/>
    <property type="evidence" value="ECO:0007669"/>
    <property type="project" value="TreeGrafter"/>
</dbReference>
<keyword evidence="4" id="KW-1185">Reference proteome</keyword>
<keyword evidence="1" id="KW-0472">Membrane</keyword>
<feature type="domain" description="DUF1648" evidence="2">
    <location>
        <begin position="15"/>
        <end position="61"/>
    </location>
</feature>
<feature type="transmembrane region" description="Helical" evidence="1">
    <location>
        <begin position="9"/>
        <end position="32"/>
    </location>
</feature>
<evidence type="ECO:0000313" key="4">
    <source>
        <dbReference type="Proteomes" id="UP000294854"/>
    </source>
</evidence>
<evidence type="ECO:0000259" key="2">
    <source>
        <dbReference type="Pfam" id="PF07853"/>
    </source>
</evidence>
<feature type="transmembrane region" description="Helical" evidence="1">
    <location>
        <begin position="154"/>
        <end position="176"/>
    </location>
</feature>
<dbReference type="EMBL" id="PUFO01000057">
    <property type="protein sequence ID" value="TDG76765.1"/>
    <property type="molecule type" value="Genomic_DNA"/>
</dbReference>
<dbReference type="AlphaFoldDB" id="A0A4V3A3S9"/>
<gene>
    <name evidence="3" type="ORF">C5L31_001349</name>
</gene>
<dbReference type="RefSeq" id="WP_010620155.1">
    <property type="nucleotide sequence ID" value="NZ_CP042371.1"/>
</dbReference>
<feature type="transmembrane region" description="Helical" evidence="1">
    <location>
        <begin position="182"/>
        <end position="199"/>
    </location>
</feature>
<dbReference type="PANTHER" id="PTHR37810:SF5">
    <property type="entry name" value="IMMUNITY PROTEIN SDPI"/>
    <property type="match status" value="1"/>
</dbReference>
<proteinExistence type="predicted"/>
<dbReference type="Pfam" id="PF07853">
    <property type="entry name" value="DUF1648"/>
    <property type="match status" value="1"/>
</dbReference>
<evidence type="ECO:0000256" key="1">
    <source>
        <dbReference type="SAM" id="Phobius"/>
    </source>
</evidence>
<keyword evidence="1" id="KW-0812">Transmembrane</keyword>
<reference evidence="3 4" key="1">
    <citation type="journal article" date="2019" name="Appl. Microbiol. Biotechnol.">
        <title>Uncovering carbohydrate metabolism through a genotype-phenotype association study of 56 lactic acid bacteria genomes.</title>
        <authorList>
            <person name="Buron-Moles G."/>
            <person name="Chailyan A."/>
            <person name="Dolejs I."/>
            <person name="Forster J."/>
            <person name="Miks M.H."/>
        </authorList>
    </citation>
    <scope>NUCLEOTIDE SEQUENCE [LARGE SCALE GENOMIC DNA]</scope>
    <source>
        <strain evidence="3 4">ATCC 49373</strain>
    </source>
</reference>
<comment type="caution">
    <text evidence="3">The sequence shown here is derived from an EMBL/GenBank/DDBJ whole genome shotgun (WGS) entry which is preliminary data.</text>
</comment>
<sequence>MKKIDWKIVVLTSIVSLLPIILGLALYSQLPATIAIHFNLNNQPNNYTTKPIFVFGFPIGMTLFQIIVCVISDLGNKRPISKGLMATFKSVIPFLSVLLYIVTVLFALGVPVDIRRIVMLLLGLFALLLGIFIPNNMTDINVRKDAKVRALMRAYRLMGVAMMIGGLLMVLSILMIPIYSGISIGIFIILVLLSQFQIWQLQKRK</sequence>
<dbReference type="PANTHER" id="PTHR37810">
    <property type="entry name" value="IMMUNITY PROTEIN SDPI"/>
    <property type="match status" value="1"/>
</dbReference>